<protein>
    <submittedName>
        <fullName evidence="1">Uncharacterized protein</fullName>
    </submittedName>
</protein>
<proteinExistence type="predicted"/>
<comment type="caution">
    <text evidence="1">The sequence shown here is derived from an EMBL/GenBank/DDBJ whole genome shotgun (WGS) entry which is preliminary data.</text>
</comment>
<gene>
    <name evidence="1" type="ORF">GCM10007860_03290</name>
</gene>
<name>A0ABQ6BMT9_9NEIS</name>
<sequence length="98" mass="11216">MKLSSVPYKGVDTAARALQAYQDLQDSSMIEGLTHPSQLFVSEEETTWLSLRAAEERQTNKLIQRNRAKRELHEQLKQMAEARGFTVDQLLEALEPQD</sequence>
<reference evidence="2" key="1">
    <citation type="journal article" date="2019" name="Int. J. Syst. Evol. Microbiol.">
        <title>The Global Catalogue of Microorganisms (GCM) 10K type strain sequencing project: providing services to taxonomists for standard genome sequencing and annotation.</title>
        <authorList>
            <consortium name="The Broad Institute Genomics Platform"/>
            <consortium name="The Broad Institute Genome Sequencing Center for Infectious Disease"/>
            <person name="Wu L."/>
            <person name="Ma J."/>
        </authorList>
    </citation>
    <scope>NUCLEOTIDE SEQUENCE [LARGE SCALE GENOMIC DNA]</scope>
    <source>
        <strain evidence="2">NBRC 104970</strain>
    </source>
</reference>
<keyword evidence="2" id="KW-1185">Reference proteome</keyword>
<evidence type="ECO:0000313" key="2">
    <source>
        <dbReference type="Proteomes" id="UP001156836"/>
    </source>
</evidence>
<accession>A0ABQ6BMT9</accession>
<dbReference type="Proteomes" id="UP001156836">
    <property type="component" value="Unassembled WGS sequence"/>
</dbReference>
<evidence type="ECO:0000313" key="1">
    <source>
        <dbReference type="EMBL" id="GLS03186.1"/>
    </source>
</evidence>
<dbReference type="EMBL" id="BSOZ01000002">
    <property type="protein sequence ID" value="GLS03186.1"/>
    <property type="molecule type" value="Genomic_DNA"/>
</dbReference>
<organism evidence="1 2">
    <name type="scientific">Chitiniphilus shinanonensis</name>
    <dbReference type="NCBI Taxonomy" id="553088"/>
    <lineage>
        <taxon>Bacteria</taxon>
        <taxon>Pseudomonadati</taxon>
        <taxon>Pseudomonadota</taxon>
        <taxon>Betaproteobacteria</taxon>
        <taxon>Neisseriales</taxon>
        <taxon>Chitinibacteraceae</taxon>
        <taxon>Chitiniphilus</taxon>
    </lineage>
</organism>